<name>A0A4Z2IUK5_9TELE</name>
<gene>
    <name evidence="2" type="ORF">EYF80_008638</name>
</gene>
<evidence type="ECO:0000313" key="3">
    <source>
        <dbReference type="Proteomes" id="UP000314294"/>
    </source>
</evidence>
<dbReference type="Proteomes" id="UP000314294">
    <property type="component" value="Unassembled WGS sequence"/>
</dbReference>
<evidence type="ECO:0000313" key="2">
    <source>
        <dbReference type="EMBL" id="TNN80982.1"/>
    </source>
</evidence>
<evidence type="ECO:0000256" key="1">
    <source>
        <dbReference type="SAM" id="MobiDB-lite"/>
    </source>
</evidence>
<sequence length="64" mass="6970">MPRVDFTATCFFVTPDPEQQEHKRQRPWLVSQEATLLLPVSSGMDGGLSSSVPLADALNPSLLS</sequence>
<protein>
    <submittedName>
        <fullName evidence="2">Uncharacterized protein</fullName>
    </submittedName>
</protein>
<comment type="caution">
    <text evidence="2">The sequence shown here is derived from an EMBL/GenBank/DDBJ whole genome shotgun (WGS) entry which is preliminary data.</text>
</comment>
<dbReference type="AlphaFoldDB" id="A0A4Z2IUK5"/>
<organism evidence="2 3">
    <name type="scientific">Liparis tanakae</name>
    <name type="common">Tanaka's snailfish</name>
    <dbReference type="NCBI Taxonomy" id="230148"/>
    <lineage>
        <taxon>Eukaryota</taxon>
        <taxon>Metazoa</taxon>
        <taxon>Chordata</taxon>
        <taxon>Craniata</taxon>
        <taxon>Vertebrata</taxon>
        <taxon>Euteleostomi</taxon>
        <taxon>Actinopterygii</taxon>
        <taxon>Neopterygii</taxon>
        <taxon>Teleostei</taxon>
        <taxon>Neoteleostei</taxon>
        <taxon>Acanthomorphata</taxon>
        <taxon>Eupercaria</taxon>
        <taxon>Perciformes</taxon>
        <taxon>Cottioidei</taxon>
        <taxon>Cottales</taxon>
        <taxon>Liparidae</taxon>
        <taxon>Liparis</taxon>
    </lineage>
</organism>
<feature type="region of interest" description="Disordered" evidence="1">
    <location>
        <begin position="45"/>
        <end position="64"/>
    </location>
</feature>
<keyword evidence="3" id="KW-1185">Reference proteome</keyword>
<proteinExistence type="predicted"/>
<reference evidence="2 3" key="1">
    <citation type="submission" date="2019-03" db="EMBL/GenBank/DDBJ databases">
        <title>First draft genome of Liparis tanakae, snailfish: a comprehensive survey of snailfish specific genes.</title>
        <authorList>
            <person name="Kim W."/>
            <person name="Song I."/>
            <person name="Jeong J.-H."/>
            <person name="Kim D."/>
            <person name="Kim S."/>
            <person name="Ryu S."/>
            <person name="Song J.Y."/>
            <person name="Lee S.K."/>
        </authorList>
    </citation>
    <scope>NUCLEOTIDE SEQUENCE [LARGE SCALE GENOMIC DNA]</scope>
    <source>
        <tissue evidence="2">Muscle</tissue>
    </source>
</reference>
<accession>A0A4Z2IUK5</accession>
<dbReference type="EMBL" id="SRLO01000049">
    <property type="protein sequence ID" value="TNN80982.1"/>
    <property type="molecule type" value="Genomic_DNA"/>
</dbReference>